<proteinExistence type="predicted"/>
<dbReference type="Proteomes" id="UP000199045">
    <property type="component" value="Unassembled WGS sequence"/>
</dbReference>
<dbReference type="EMBL" id="FNBN01000005">
    <property type="protein sequence ID" value="SDG59587.1"/>
    <property type="molecule type" value="Genomic_DNA"/>
</dbReference>
<gene>
    <name evidence="2" type="ORF">SAMN04488121_105134</name>
</gene>
<feature type="compositionally biased region" description="Basic and acidic residues" evidence="1">
    <location>
        <begin position="1"/>
        <end position="17"/>
    </location>
</feature>
<reference evidence="2 3" key="1">
    <citation type="submission" date="2016-10" db="EMBL/GenBank/DDBJ databases">
        <authorList>
            <person name="de Groot N.N."/>
        </authorList>
    </citation>
    <scope>NUCLEOTIDE SEQUENCE [LARGE SCALE GENOMIC DNA]</scope>
    <source>
        <strain evidence="2 3">DSM 527</strain>
    </source>
</reference>
<organism evidence="2 3">
    <name type="scientific">Chitinophaga filiformis</name>
    <name type="common">Myxococcus filiformis</name>
    <name type="synonym">Flexibacter filiformis</name>
    <dbReference type="NCBI Taxonomy" id="104663"/>
    <lineage>
        <taxon>Bacteria</taxon>
        <taxon>Pseudomonadati</taxon>
        <taxon>Bacteroidota</taxon>
        <taxon>Chitinophagia</taxon>
        <taxon>Chitinophagales</taxon>
        <taxon>Chitinophagaceae</taxon>
        <taxon>Chitinophaga</taxon>
    </lineage>
</organism>
<feature type="region of interest" description="Disordered" evidence="1">
    <location>
        <begin position="1"/>
        <end position="32"/>
    </location>
</feature>
<name>A0A1G7VIR6_CHIFI</name>
<feature type="compositionally biased region" description="Basic and acidic residues" evidence="1">
    <location>
        <begin position="253"/>
        <end position="264"/>
    </location>
</feature>
<dbReference type="AlphaFoldDB" id="A0A1G7VIR6"/>
<dbReference type="RefSeq" id="WP_089834801.1">
    <property type="nucleotide sequence ID" value="NZ_FNBN01000005.1"/>
</dbReference>
<evidence type="ECO:0000256" key="1">
    <source>
        <dbReference type="SAM" id="MobiDB-lite"/>
    </source>
</evidence>
<dbReference type="OrthoDB" id="681139at2"/>
<evidence type="ECO:0000313" key="2">
    <source>
        <dbReference type="EMBL" id="SDG59587.1"/>
    </source>
</evidence>
<sequence>MDTHVNKSGEQNKRAAADSEAPIQGESSQAFMFADNRPQSVMQRKLQEAIMNSPRVLQLKAIQEMANNSVPLKQSNKIQGTPVAQLWWVHHENSNQSHWEGRREPTEHDLQELAAMGRVRVDNVLAPPLSLGASSSRPNGLFLAAADAAEGAVGAPFPLPPPTAGQAMPQRERITSVAWPHDGQRVAHPEERRAERTINGGTARAQAAAYGLPDFPRAAHAHIQPDHAIPLGEDRENPANRHPSTEAANQQHSTREHAQSRIGEHSAMNFFLSGITPI</sequence>
<protein>
    <submittedName>
        <fullName evidence="2">Uncharacterized protein</fullName>
    </submittedName>
</protein>
<evidence type="ECO:0000313" key="3">
    <source>
        <dbReference type="Proteomes" id="UP000199045"/>
    </source>
</evidence>
<feature type="region of interest" description="Disordered" evidence="1">
    <location>
        <begin position="229"/>
        <end position="265"/>
    </location>
</feature>
<accession>A0A1G7VIR6</accession>
<dbReference type="STRING" id="104663.SAMN04488121_105134"/>